<proteinExistence type="predicted"/>
<reference evidence="2 3" key="1">
    <citation type="submission" date="2020-08" db="EMBL/GenBank/DDBJ databases">
        <title>Sequencing the genomes of 1000 actinobacteria strains.</title>
        <authorList>
            <person name="Klenk H.-P."/>
        </authorList>
    </citation>
    <scope>NUCLEOTIDE SEQUENCE [LARGE SCALE GENOMIC DNA]</scope>
    <source>
        <strain evidence="2 3">DSM 17294</strain>
    </source>
</reference>
<evidence type="ECO:0000313" key="3">
    <source>
        <dbReference type="Proteomes" id="UP000558997"/>
    </source>
</evidence>
<dbReference type="AlphaFoldDB" id="A0A841DXQ4"/>
<dbReference type="EMBL" id="JACHNF010000001">
    <property type="protein sequence ID" value="MBB5981550.1"/>
    <property type="molecule type" value="Genomic_DNA"/>
</dbReference>
<feature type="region of interest" description="Disordered" evidence="1">
    <location>
        <begin position="65"/>
        <end position="87"/>
    </location>
</feature>
<feature type="compositionally biased region" description="Low complexity" evidence="1">
    <location>
        <begin position="65"/>
        <end position="79"/>
    </location>
</feature>
<evidence type="ECO:0000313" key="2">
    <source>
        <dbReference type="EMBL" id="MBB5981550.1"/>
    </source>
</evidence>
<name>A0A841DXQ4_9ACTN</name>
<organism evidence="2 3">
    <name type="scientific">Kribbella solani</name>
    <dbReference type="NCBI Taxonomy" id="236067"/>
    <lineage>
        <taxon>Bacteria</taxon>
        <taxon>Bacillati</taxon>
        <taxon>Actinomycetota</taxon>
        <taxon>Actinomycetes</taxon>
        <taxon>Propionibacteriales</taxon>
        <taxon>Kribbellaceae</taxon>
        <taxon>Kribbella</taxon>
    </lineage>
</organism>
<accession>A0A841DXQ4</accession>
<gene>
    <name evidence="2" type="ORF">HDA44_004891</name>
</gene>
<dbReference type="RefSeq" id="WP_184838137.1">
    <property type="nucleotide sequence ID" value="NZ_BAAAVN010000030.1"/>
</dbReference>
<protein>
    <submittedName>
        <fullName evidence="2">Uncharacterized protein</fullName>
    </submittedName>
</protein>
<keyword evidence="3" id="KW-1185">Reference proteome</keyword>
<comment type="caution">
    <text evidence="2">The sequence shown here is derived from an EMBL/GenBank/DDBJ whole genome shotgun (WGS) entry which is preliminary data.</text>
</comment>
<dbReference type="Proteomes" id="UP000558997">
    <property type="component" value="Unassembled WGS sequence"/>
</dbReference>
<evidence type="ECO:0000256" key="1">
    <source>
        <dbReference type="SAM" id="MobiDB-lite"/>
    </source>
</evidence>
<sequence length="87" mass="8340">MLVLIGLGVASVGVALVGDCDGTGVIEGGGCTVGVWSMGVGLALVGVAAGPPSEPLLRAIAEPASATPPTAATATPASTIRVSRRFP</sequence>